<name>A0A1B7T7Q4_9ASCO</name>
<evidence type="ECO:0000256" key="8">
    <source>
        <dbReference type="ARBA" id="ARBA00046341"/>
    </source>
</evidence>
<comment type="function">
    <text evidence="10">Ubiquitin ligase protein which is a component of the N-end rule pathway. Recognizes and binds to proteins bearing specific N-terminal residues that are destabilizing according to the N-end rule, leading to their ubiquitination and subsequent degradation.</text>
</comment>
<dbReference type="OrthoDB" id="26387at2759"/>
<feature type="non-terminal residue" evidence="12">
    <location>
        <position position="75"/>
    </location>
</feature>
<reference evidence="14" key="1">
    <citation type="journal article" date="2016" name="Proc. Natl. Acad. Sci. U.S.A.">
        <title>Comparative genomics of biotechnologically important yeasts.</title>
        <authorList>
            <person name="Riley R."/>
            <person name="Haridas S."/>
            <person name="Wolfe K.H."/>
            <person name="Lopes M.R."/>
            <person name="Hittinger C.T."/>
            <person name="Goeker M."/>
            <person name="Salamov A.A."/>
            <person name="Wisecaver J.H."/>
            <person name="Long T.M."/>
            <person name="Calvey C.H."/>
            <person name="Aerts A.L."/>
            <person name="Barry K.W."/>
            <person name="Choi C."/>
            <person name="Clum A."/>
            <person name="Coughlan A.Y."/>
            <person name="Deshpande S."/>
            <person name="Douglass A.P."/>
            <person name="Hanson S.J."/>
            <person name="Klenk H.-P."/>
            <person name="LaButti K.M."/>
            <person name="Lapidus A."/>
            <person name="Lindquist E.A."/>
            <person name="Lipzen A.M."/>
            <person name="Meier-Kolthoff J.P."/>
            <person name="Ohm R.A."/>
            <person name="Otillar R.P."/>
            <person name="Pangilinan J.L."/>
            <person name="Peng Y."/>
            <person name="Rokas A."/>
            <person name="Rosa C.A."/>
            <person name="Scheuner C."/>
            <person name="Sibirny A.A."/>
            <person name="Slot J.C."/>
            <person name="Stielow J.B."/>
            <person name="Sun H."/>
            <person name="Kurtzman C.P."/>
            <person name="Blackwell M."/>
            <person name="Grigoriev I.V."/>
            <person name="Jeffries T.W."/>
        </authorList>
    </citation>
    <scope>NUCLEOTIDE SEQUENCE [LARGE SCALE GENOMIC DNA]</scope>
    <source>
        <strain evidence="14">NRRL Y-1626</strain>
    </source>
</reference>
<keyword evidence="3 10" id="KW-0808">Transferase</keyword>
<evidence type="ECO:0000256" key="2">
    <source>
        <dbReference type="ARBA" id="ARBA00004906"/>
    </source>
</evidence>
<evidence type="ECO:0000256" key="5">
    <source>
        <dbReference type="ARBA" id="ARBA00022771"/>
    </source>
</evidence>
<comment type="caution">
    <text evidence="12">The sequence shown here is derived from an EMBL/GenBank/DDBJ whole genome shotgun (WGS) entry which is preliminary data.</text>
</comment>
<evidence type="ECO:0000313" key="12">
    <source>
        <dbReference type="EMBL" id="OBA24743.1"/>
    </source>
</evidence>
<keyword evidence="5 10" id="KW-0863">Zinc-finger</keyword>
<dbReference type="PROSITE" id="PS00028">
    <property type="entry name" value="ZINC_FINGER_C2H2_1"/>
    <property type="match status" value="1"/>
</dbReference>
<proteinExistence type="inferred from homology"/>
<dbReference type="Gene3D" id="2.10.110.30">
    <property type="match status" value="1"/>
</dbReference>
<evidence type="ECO:0000259" key="11">
    <source>
        <dbReference type="PROSITE" id="PS51157"/>
    </source>
</evidence>
<gene>
    <name evidence="12" type="ORF">HANVADRAFT_12181</name>
    <name evidence="13" type="ORF">HANVADRAFT_15770</name>
</gene>
<dbReference type="InterPro" id="IPR003126">
    <property type="entry name" value="Znf_UBR"/>
</dbReference>
<sequence>HSGRNCGKGFNQGQPIYRCQECGMDDTCVLCFRCFNPNDHIGHHIMVHTTDDNTSGICDCGDGDAWKSELHCNAD</sequence>
<accession>A0A1B7T7Q4</accession>
<keyword evidence="14" id="KW-1185">Reference proteome</keyword>
<dbReference type="GO" id="GO:0061630">
    <property type="term" value="F:ubiquitin protein ligase activity"/>
    <property type="evidence" value="ECO:0007669"/>
    <property type="project" value="UniProtKB-UniRule"/>
</dbReference>
<dbReference type="EMBL" id="LXPE01000362">
    <property type="protein sequence ID" value="OBA24882.1"/>
    <property type="molecule type" value="Genomic_DNA"/>
</dbReference>
<evidence type="ECO:0000256" key="4">
    <source>
        <dbReference type="ARBA" id="ARBA00022723"/>
    </source>
</evidence>
<dbReference type="PROSITE" id="PS51157">
    <property type="entry name" value="ZF_UBR"/>
    <property type="match status" value="1"/>
</dbReference>
<dbReference type="Pfam" id="PF02207">
    <property type="entry name" value="zf-UBR"/>
    <property type="match status" value="1"/>
</dbReference>
<evidence type="ECO:0000256" key="9">
    <source>
        <dbReference type="PROSITE-ProRule" id="PRU00508"/>
    </source>
</evidence>
<evidence type="ECO:0000256" key="3">
    <source>
        <dbReference type="ARBA" id="ARBA00022679"/>
    </source>
</evidence>
<dbReference type="SMART" id="SM00396">
    <property type="entry name" value="ZnF_UBR1"/>
    <property type="match status" value="1"/>
</dbReference>
<dbReference type="UniPathway" id="UPA00143"/>
<dbReference type="PANTHER" id="PTHR21497">
    <property type="entry name" value="UBIQUITIN LIGASE E3 ALPHA-RELATED"/>
    <property type="match status" value="1"/>
</dbReference>
<evidence type="ECO:0000256" key="1">
    <source>
        <dbReference type="ARBA" id="ARBA00000900"/>
    </source>
</evidence>
<evidence type="ECO:0000256" key="7">
    <source>
        <dbReference type="ARBA" id="ARBA00022833"/>
    </source>
</evidence>
<comment type="catalytic activity">
    <reaction evidence="1 10">
        <text>S-ubiquitinyl-[E2 ubiquitin-conjugating enzyme]-L-cysteine + [acceptor protein]-L-lysine = [E2 ubiquitin-conjugating enzyme]-L-cysteine + N(6)-ubiquitinyl-[acceptor protein]-L-lysine.</text>
        <dbReference type="EC" id="2.3.2.27"/>
    </reaction>
</comment>
<dbReference type="InterPro" id="IPR013087">
    <property type="entry name" value="Znf_C2H2_type"/>
</dbReference>
<feature type="domain" description="UBR-type" evidence="11">
    <location>
        <begin position="4"/>
        <end position="75"/>
    </location>
</feature>
<dbReference type="Proteomes" id="UP000092321">
    <property type="component" value="Unassembled WGS sequence"/>
</dbReference>
<dbReference type="EC" id="2.3.2.27" evidence="10"/>
<dbReference type="GO" id="GO:0071596">
    <property type="term" value="P:ubiquitin-dependent protein catabolic process via the N-end rule pathway"/>
    <property type="evidence" value="ECO:0007669"/>
    <property type="project" value="UniProtKB-UniRule"/>
</dbReference>
<evidence type="ECO:0000256" key="10">
    <source>
        <dbReference type="RuleBase" id="RU366018"/>
    </source>
</evidence>
<feature type="non-terminal residue" evidence="12">
    <location>
        <position position="1"/>
    </location>
</feature>
<keyword evidence="6 10" id="KW-0833">Ubl conjugation pathway</keyword>
<protein>
    <recommendedName>
        <fullName evidence="10">E3 ubiquitin-protein ligase</fullName>
        <ecNumber evidence="10">2.3.2.27</ecNumber>
    </recommendedName>
</protein>
<reference evidence="12" key="2">
    <citation type="submission" date="2016-04" db="EMBL/GenBank/DDBJ databases">
        <title>Comparative genomics of biotechnologically important yeasts.</title>
        <authorList>
            <consortium name="DOE Joint Genome Institute"/>
            <person name="Riley R."/>
            <person name="Haridas S."/>
            <person name="Wolfe K.H."/>
            <person name="Lopes M.R."/>
            <person name="Hittinger C.T."/>
            <person name="Goker M."/>
            <person name="Salamov A."/>
            <person name="Wisecaver J."/>
            <person name="Long T.M."/>
            <person name="Aerts A.L."/>
            <person name="Barry K."/>
            <person name="Choi C."/>
            <person name="Clum A."/>
            <person name="Coughlan A.Y."/>
            <person name="Deshpande S."/>
            <person name="Douglass A.P."/>
            <person name="Hanson S.J."/>
            <person name="Klenk H.-P."/>
            <person name="Labutti K."/>
            <person name="Lapidus A."/>
            <person name="Lindquist E."/>
            <person name="Lipzen A."/>
            <person name="Meier-Kolthoff J.P."/>
            <person name="Ohm R.A."/>
            <person name="Otillar R.P."/>
            <person name="Pangilinan J."/>
            <person name="Peng Y."/>
            <person name="Rokas A."/>
            <person name="Rosa C.A."/>
            <person name="Scheuner C."/>
            <person name="Sibirny A.A."/>
            <person name="Slot J.C."/>
            <person name="Stielow J.B."/>
            <person name="Sun H."/>
            <person name="Kurtzman C.P."/>
            <person name="Blackwell M."/>
            <person name="Grigoriev I.V."/>
            <person name="Jeffries T.W."/>
        </authorList>
    </citation>
    <scope>NUCLEOTIDE SEQUENCE [LARGE SCALE GENOMIC DNA]</scope>
    <source>
        <strain evidence="12">NRRL Y-1626</strain>
    </source>
</reference>
<dbReference type="EMBL" id="LXPE01000451">
    <property type="protein sequence ID" value="OBA24743.1"/>
    <property type="molecule type" value="Genomic_DNA"/>
</dbReference>
<keyword evidence="7 10" id="KW-0862">Zinc</keyword>
<organism evidence="12 14">
    <name type="scientific">Hanseniaspora valbyensis NRRL Y-1626</name>
    <dbReference type="NCBI Taxonomy" id="766949"/>
    <lineage>
        <taxon>Eukaryota</taxon>
        <taxon>Fungi</taxon>
        <taxon>Dikarya</taxon>
        <taxon>Ascomycota</taxon>
        <taxon>Saccharomycotina</taxon>
        <taxon>Saccharomycetes</taxon>
        <taxon>Saccharomycodales</taxon>
        <taxon>Saccharomycodaceae</taxon>
        <taxon>Hanseniaspora</taxon>
    </lineage>
</organism>
<keyword evidence="4 10" id="KW-0479">Metal-binding</keyword>
<dbReference type="InterPro" id="IPR039164">
    <property type="entry name" value="UBR1-like"/>
</dbReference>
<evidence type="ECO:0000313" key="14">
    <source>
        <dbReference type="Proteomes" id="UP000092321"/>
    </source>
</evidence>
<dbReference type="PANTHER" id="PTHR21497:SF26">
    <property type="entry name" value="E3 UBIQUITIN-PROTEIN LIGASE UBR1"/>
    <property type="match status" value="1"/>
</dbReference>
<comment type="pathway">
    <text evidence="2 10">Protein modification; protein ubiquitination.</text>
</comment>
<dbReference type="GO" id="GO:0000151">
    <property type="term" value="C:ubiquitin ligase complex"/>
    <property type="evidence" value="ECO:0007669"/>
    <property type="project" value="TreeGrafter"/>
</dbReference>
<comment type="similarity">
    <text evidence="8 10">Belongs to the E3 ubiquitin-protein ligase UBR1-like family.</text>
</comment>
<feature type="zinc finger region" description="UBR-type" evidence="9">
    <location>
        <begin position="4"/>
        <end position="75"/>
    </location>
</feature>
<dbReference type="AlphaFoldDB" id="A0A1B7T7Q4"/>
<evidence type="ECO:0000313" key="13">
    <source>
        <dbReference type="EMBL" id="OBA24882.1"/>
    </source>
</evidence>
<evidence type="ECO:0000256" key="6">
    <source>
        <dbReference type="ARBA" id="ARBA00022786"/>
    </source>
</evidence>
<dbReference type="GO" id="GO:0008270">
    <property type="term" value="F:zinc ion binding"/>
    <property type="evidence" value="ECO:0007669"/>
    <property type="project" value="UniProtKB-UniRule"/>
</dbReference>
<dbReference type="GO" id="GO:0016567">
    <property type="term" value="P:protein ubiquitination"/>
    <property type="evidence" value="ECO:0007669"/>
    <property type="project" value="UniProtKB-UniRule"/>
</dbReference>
<dbReference type="GO" id="GO:0005737">
    <property type="term" value="C:cytoplasm"/>
    <property type="evidence" value="ECO:0007669"/>
    <property type="project" value="TreeGrafter"/>
</dbReference>
<dbReference type="FunFam" id="2.10.110.30:FF:000002">
    <property type="entry name" value="Putative e3 ubiquitin-protein ligase ubr3"/>
    <property type="match status" value="1"/>
</dbReference>